<name>A0A1X7VUB1_AMPQE</name>
<reference evidence="2" key="1">
    <citation type="submission" date="2017-05" db="UniProtKB">
        <authorList>
            <consortium name="EnsemblMetazoa"/>
        </authorList>
    </citation>
    <scope>IDENTIFICATION</scope>
</reference>
<organism evidence="2">
    <name type="scientific">Amphimedon queenslandica</name>
    <name type="common">Sponge</name>
    <dbReference type="NCBI Taxonomy" id="400682"/>
    <lineage>
        <taxon>Eukaryota</taxon>
        <taxon>Metazoa</taxon>
        <taxon>Porifera</taxon>
        <taxon>Demospongiae</taxon>
        <taxon>Heteroscleromorpha</taxon>
        <taxon>Haplosclerida</taxon>
        <taxon>Niphatidae</taxon>
        <taxon>Amphimedon</taxon>
    </lineage>
</organism>
<dbReference type="PANTHER" id="PTHR45749:SF21">
    <property type="entry name" value="DUF4371 DOMAIN-CONTAINING PROTEIN"/>
    <property type="match status" value="1"/>
</dbReference>
<dbReference type="InParanoid" id="A0A1X7VUB1"/>
<dbReference type="AlphaFoldDB" id="A0A1X7VUB1"/>
<dbReference type="PANTHER" id="PTHR45749">
    <property type="match status" value="1"/>
</dbReference>
<accession>A0A1X7VUB1</accession>
<dbReference type="InterPro" id="IPR008906">
    <property type="entry name" value="HATC_C_dom"/>
</dbReference>
<evidence type="ECO:0000259" key="1">
    <source>
        <dbReference type="Pfam" id="PF05699"/>
    </source>
</evidence>
<proteinExistence type="predicted"/>
<dbReference type="GO" id="GO:0046983">
    <property type="term" value="F:protein dimerization activity"/>
    <property type="evidence" value="ECO:0007669"/>
    <property type="project" value="InterPro"/>
</dbReference>
<evidence type="ECO:0000313" key="2">
    <source>
        <dbReference type="EnsemblMetazoa" id="Aqu2.1.42998_001"/>
    </source>
</evidence>
<dbReference type="STRING" id="400682.A0A1X7VUB1"/>
<dbReference type="SUPFAM" id="SSF53098">
    <property type="entry name" value="Ribonuclease H-like"/>
    <property type="match status" value="1"/>
</dbReference>
<protein>
    <recommendedName>
        <fullName evidence="1">HAT C-terminal dimerisation domain-containing protein</fullName>
    </recommendedName>
</protein>
<dbReference type="EnsemblMetazoa" id="Aqu2.1.42998_001">
    <property type="protein sequence ID" value="Aqu2.1.42998_001"/>
    <property type="gene ID" value="Aqu2.1.42998"/>
</dbReference>
<feature type="domain" description="HAT C-terminal dimerisation" evidence="1">
    <location>
        <begin position="16"/>
        <end position="73"/>
    </location>
</feature>
<dbReference type="InterPro" id="IPR012337">
    <property type="entry name" value="RNaseH-like_sf"/>
</dbReference>
<dbReference type="OrthoDB" id="1739706at2759"/>
<dbReference type="Pfam" id="PF05699">
    <property type="entry name" value="Dimer_Tnp_hAT"/>
    <property type="match status" value="1"/>
</dbReference>
<sequence length="98" mass="11231">MESVMDVYKQINPLQLAFPTLRKLLRIALTIAVSTAQFERSFSALKRIKNYLKTSMAEQRLTDMSILSIEKDLSKNISFEDVLERFESGDKNTSIILS</sequence>